<dbReference type="KEGG" id="anf:AQPE_2347"/>
<accession>A0A5K7S9S1</accession>
<dbReference type="CDD" id="cd00383">
    <property type="entry name" value="trans_reg_C"/>
    <property type="match status" value="1"/>
</dbReference>
<dbReference type="Pfam" id="PF00486">
    <property type="entry name" value="Trans_reg_C"/>
    <property type="match status" value="1"/>
</dbReference>
<keyword evidence="2" id="KW-0902">Two-component regulatory system</keyword>
<feature type="modified residue" description="4-aspartylphosphate" evidence="6">
    <location>
        <position position="51"/>
    </location>
</feature>
<dbReference type="GO" id="GO:0032993">
    <property type="term" value="C:protein-DNA complex"/>
    <property type="evidence" value="ECO:0007669"/>
    <property type="project" value="TreeGrafter"/>
</dbReference>
<evidence type="ECO:0000256" key="2">
    <source>
        <dbReference type="ARBA" id="ARBA00023012"/>
    </source>
</evidence>
<dbReference type="Gene3D" id="3.40.50.2300">
    <property type="match status" value="1"/>
</dbReference>
<evidence type="ECO:0000256" key="4">
    <source>
        <dbReference type="ARBA" id="ARBA00023125"/>
    </source>
</evidence>
<gene>
    <name evidence="10" type="ORF">AQPE_2347</name>
</gene>
<evidence type="ECO:0000256" key="3">
    <source>
        <dbReference type="ARBA" id="ARBA00023015"/>
    </source>
</evidence>
<feature type="DNA-binding region" description="OmpR/PhoB-type" evidence="7">
    <location>
        <begin position="124"/>
        <end position="224"/>
    </location>
</feature>
<dbReference type="EMBL" id="AP018694">
    <property type="protein sequence ID" value="BBE18187.1"/>
    <property type="molecule type" value="Genomic_DNA"/>
</dbReference>
<dbReference type="PANTHER" id="PTHR48111">
    <property type="entry name" value="REGULATOR OF RPOS"/>
    <property type="match status" value="1"/>
</dbReference>
<dbReference type="SMART" id="SM00862">
    <property type="entry name" value="Trans_reg_C"/>
    <property type="match status" value="1"/>
</dbReference>
<protein>
    <submittedName>
        <fullName evidence="10">Two-component response regulator</fullName>
    </submittedName>
</protein>
<evidence type="ECO:0000259" key="8">
    <source>
        <dbReference type="PROSITE" id="PS50110"/>
    </source>
</evidence>
<evidence type="ECO:0000259" key="9">
    <source>
        <dbReference type="PROSITE" id="PS51755"/>
    </source>
</evidence>
<dbReference type="GO" id="GO:0000156">
    <property type="term" value="F:phosphorelay response regulator activity"/>
    <property type="evidence" value="ECO:0007669"/>
    <property type="project" value="TreeGrafter"/>
</dbReference>
<reference evidence="10" key="1">
    <citation type="journal article" date="2020" name="Int. J. Syst. Evol. Microbiol.">
        <title>Aquipluma nitroreducens gen. nov. sp. nov., a novel facultatively anaerobic bacterium isolated from a freshwater lake.</title>
        <authorList>
            <person name="Watanabe M."/>
            <person name="Kojima H."/>
            <person name="Fukui M."/>
        </authorList>
    </citation>
    <scope>NUCLEOTIDE SEQUENCE</scope>
    <source>
        <strain evidence="10">MeG22</strain>
    </source>
</reference>
<dbReference type="Pfam" id="PF00072">
    <property type="entry name" value="Response_reg"/>
    <property type="match status" value="1"/>
</dbReference>
<dbReference type="PANTHER" id="PTHR48111:SF22">
    <property type="entry name" value="REGULATOR OF RPOS"/>
    <property type="match status" value="1"/>
</dbReference>
<sequence length="224" mass="25537">MKILVIEDELALCETIVSYLEEEGYRCEQAATVELGSEKVNLYEYDCMLVDIGLPDGSGLLLVKELKKCHPETGIIIISAKNSLDDKISGLDFGADDYLTKPFHLPELNSRIKSLLRRRKFEGKQELVIDKITIQPENKQVLVGGEPLQLTRKEFDLLMFFVSNRGRVLTKESIAEHLWGDFADSADSFDFVYSHIKNLRRKLLERTGTDYFQNVYGTGYTFIA</sequence>
<evidence type="ECO:0000256" key="6">
    <source>
        <dbReference type="PROSITE-ProRule" id="PRU00169"/>
    </source>
</evidence>
<dbReference type="InterPro" id="IPR001789">
    <property type="entry name" value="Sig_transdc_resp-reg_receiver"/>
</dbReference>
<dbReference type="Gene3D" id="6.10.250.690">
    <property type="match status" value="1"/>
</dbReference>
<name>A0A5K7S9S1_9BACT</name>
<feature type="domain" description="Response regulatory" evidence="8">
    <location>
        <begin position="2"/>
        <end position="116"/>
    </location>
</feature>
<keyword evidence="11" id="KW-1185">Reference proteome</keyword>
<evidence type="ECO:0000256" key="1">
    <source>
        <dbReference type="ARBA" id="ARBA00022553"/>
    </source>
</evidence>
<keyword evidence="4 7" id="KW-0238">DNA-binding</keyword>
<proteinExistence type="predicted"/>
<keyword evidence="3" id="KW-0805">Transcription regulation</keyword>
<dbReference type="AlphaFoldDB" id="A0A5K7S9S1"/>
<dbReference type="InterPro" id="IPR001867">
    <property type="entry name" value="OmpR/PhoB-type_DNA-bd"/>
</dbReference>
<feature type="domain" description="OmpR/PhoB-type" evidence="9">
    <location>
        <begin position="124"/>
        <end position="224"/>
    </location>
</feature>
<dbReference type="GO" id="GO:0005829">
    <property type="term" value="C:cytosol"/>
    <property type="evidence" value="ECO:0007669"/>
    <property type="project" value="TreeGrafter"/>
</dbReference>
<keyword evidence="5" id="KW-0804">Transcription</keyword>
<dbReference type="SMART" id="SM00448">
    <property type="entry name" value="REC"/>
    <property type="match status" value="1"/>
</dbReference>
<dbReference type="PROSITE" id="PS51755">
    <property type="entry name" value="OMPR_PHOB"/>
    <property type="match status" value="1"/>
</dbReference>
<evidence type="ECO:0000256" key="5">
    <source>
        <dbReference type="ARBA" id="ARBA00023163"/>
    </source>
</evidence>
<evidence type="ECO:0000256" key="7">
    <source>
        <dbReference type="PROSITE-ProRule" id="PRU01091"/>
    </source>
</evidence>
<dbReference type="InterPro" id="IPR039420">
    <property type="entry name" value="WalR-like"/>
</dbReference>
<dbReference type="GO" id="GO:0006355">
    <property type="term" value="P:regulation of DNA-templated transcription"/>
    <property type="evidence" value="ECO:0007669"/>
    <property type="project" value="InterPro"/>
</dbReference>
<dbReference type="InterPro" id="IPR011006">
    <property type="entry name" value="CheY-like_superfamily"/>
</dbReference>
<dbReference type="RefSeq" id="WP_318351113.1">
    <property type="nucleotide sequence ID" value="NZ_AP018694.1"/>
</dbReference>
<dbReference type="Gene3D" id="1.10.10.10">
    <property type="entry name" value="Winged helix-like DNA-binding domain superfamily/Winged helix DNA-binding domain"/>
    <property type="match status" value="1"/>
</dbReference>
<keyword evidence="1 6" id="KW-0597">Phosphoprotein</keyword>
<dbReference type="PROSITE" id="PS50110">
    <property type="entry name" value="RESPONSE_REGULATORY"/>
    <property type="match status" value="1"/>
</dbReference>
<dbReference type="SUPFAM" id="SSF52172">
    <property type="entry name" value="CheY-like"/>
    <property type="match status" value="1"/>
</dbReference>
<dbReference type="InterPro" id="IPR036388">
    <property type="entry name" value="WH-like_DNA-bd_sf"/>
</dbReference>
<evidence type="ECO:0000313" key="10">
    <source>
        <dbReference type="EMBL" id="BBE18187.1"/>
    </source>
</evidence>
<dbReference type="GO" id="GO:0000976">
    <property type="term" value="F:transcription cis-regulatory region binding"/>
    <property type="evidence" value="ECO:0007669"/>
    <property type="project" value="TreeGrafter"/>
</dbReference>
<organism evidence="10 11">
    <name type="scientific">Aquipluma nitroreducens</name>
    <dbReference type="NCBI Taxonomy" id="2010828"/>
    <lineage>
        <taxon>Bacteria</taxon>
        <taxon>Pseudomonadati</taxon>
        <taxon>Bacteroidota</taxon>
        <taxon>Bacteroidia</taxon>
        <taxon>Marinilabiliales</taxon>
        <taxon>Prolixibacteraceae</taxon>
        <taxon>Aquipluma</taxon>
    </lineage>
</organism>
<dbReference type="Proteomes" id="UP001193389">
    <property type="component" value="Chromosome"/>
</dbReference>
<evidence type="ECO:0000313" key="11">
    <source>
        <dbReference type="Proteomes" id="UP001193389"/>
    </source>
</evidence>